<gene>
    <name evidence="2" type="ORF">PSALAMII_LOCUS2810</name>
</gene>
<reference evidence="2" key="1">
    <citation type="submission" date="2021-07" db="EMBL/GenBank/DDBJ databases">
        <authorList>
            <person name="Branca A.L. A."/>
        </authorList>
    </citation>
    <scope>NUCLEOTIDE SEQUENCE</scope>
</reference>
<dbReference type="OrthoDB" id="6730379at2759"/>
<feature type="domain" description="CHAT" evidence="1">
    <location>
        <begin position="469"/>
        <end position="822"/>
    </location>
</feature>
<dbReference type="InterPro" id="IPR024983">
    <property type="entry name" value="CHAT_dom"/>
</dbReference>
<evidence type="ECO:0000313" key="3">
    <source>
        <dbReference type="Proteomes" id="UP001152649"/>
    </source>
</evidence>
<proteinExistence type="predicted"/>
<evidence type="ECO:0000259" key="1">
    <source>
        <dbReference type="Pfam" id="PF12770"/>
    </source>
</evidence>
<name>A0A9W4NCY9_9EURO</name>
<comment type="caution">
    <text evidence="2">The sequence shown here is derived from an EMBL/GenBank/DDBJ whole genome shotgun (WGS) entry which is preliminary data.</text>
</comment>
<dbReference type="AlphaFoldDB" id="A0A9W4NCY9"/>
<dbReference type="Pfam" id="PF12770">
    <property type="entry name" value="CHAT"/>
    <property type="match status" value="1"/>
</dbReference>
<dbReference type="Proteomes" id="UP001152649">
    <property type="component" value="Unassembled WGS sequence"/>
</dbReference>
<dbReference type="EMBL" id="CAJVPG010000110">
    <property type="protein sequence ID" value="CAG8339086.1"/>
    <property type="molecule type" value="Genomic_DNA"/>
</dbReference>
<organism evidence="2 3">
    <name type="scientific">Penicillium salamii</name>
    <dbReference type="NCBI Taxonomy" id="1612424"/>
    <lineage>
        <taxon>Eukaryota</taxon>
        <taxon>Fungi</taxon>
        <taxon>Dikarya</taxon>
        <taxon>Ascomycota</taxon>
        <taxon>Pezizomycotina</taxon>
        <taxon>Eurotiomycetes</taxon>
        <taxon>Eurotiomycetidae</taxon>
        <taxon>Eurotiales</taxon>
        <taxon>Aspergillaceae</taxon>
        <taxon>Penicillium</taxon>
    </lineage>
</organism>
<evidence type="ECO:0000313" key="2">
    <source>
        <dbReference type="EMBL" id="CAG8339086.1"/>
    </source>
</evidence>
<sequence length="823" mass="91810">MNLNIATANSFLFSRTQNFDYLQIAIEKAEELLSQQSRFEVPDQLGYLHCNLARWLCLRADGNPVSDSDPFFSNLMTDQDPVFTDQMLWVLGESRSSTRRYKGSEADVDRALYLTNNAIESINSGHPEWAGFHATLGKVYMHRAAMFMTRPDLDRNFHSELDLAVQAQEVALQFLPPNNPTRASVLEQMVGAISMISDRTNDPVLKKKAVELCRQGLDCAQARIRIHIRLAATLGTILLGSHDYVEGSEMLEKAVQLLPKACPRSSSSDDKQKFLKSHFGLASMAASALLNSSASPSHALGVLERGRGVMAGLFLDARTGLDDLKRAHPVLASKFEVLGEQLNADSKTNEKAFRPHAEPEVSELGTSQMNFKINLHHEFDELVETIRQQHGFSDFLLPATTAQMMEAAVDGPIVVINTSGYRSDAIIIERTQITSIRLPNMHWVQVQGIARRMQHLASFDYRSSRELTPLLEWLWLVAARPILDHLGFSHSPKDDNWPHVWWIPTGGLAHLPIHAAGMHSKTSSDETVLDRVISSYASSVRSLIHSRQGAVQKDSINDQQALLISMAETPHQSSLPFAVAEIRTIEPLVRDIGLTIASDKSPGSTDEVLNLMKTSRILHFAGHGMSDAQDPSESCLLTTDWEYNPLTVRKLRQEGLQDTSKFLAYLSSCSTGAIKNLKMTDESTHLINSCQLAGFRHVIGALWEVSDPHCVEVARLVYQTLKEDGLVDMVVAKGLHIAIRSIRKSCQSGSSRNPTSSKIEEDNVMETNLENELEELTRELETFGIFSREGSDEQRDAVPINAPRRQQEHFDSFLWVPYVHYGA</sequence>
<accession>A0A9W4NCY9</accession>
<protein>
    <recommendedName>
        <fullName evidence="1">CHAT domain-containing protein</fullName>
    </recommendedName>
</protein>
<keyword evidence="3" id="KW-1185">Reference proteome</keyword>